<organism evidence="1 2">
    <name type="scientific">Galdieria yellowstonensis</name>
    <dbReference type="NCBI Taxonomy" id="3028027"/>
    <lineage>
        <taxon>Eukaryota</taxon>
        <taxon>Rhodophyta</taxon>
        <taxon>Bangiophyceae</taxon>
        <taxon>Galdieriales</taxon>
        <taxon>Galdieriaceae</taxon>
        <taxon>Galdieria</taxon>
    </lineage>
</organism>
<comment type="caution">
    <text evidence="1">The sequence shown here is derived from an EMBL/GenBank/DDBJ whole genome shotgun (WGS) entry which is preliminary data.</text>
</comment>
<protein>
    <submittedName>
        <fullName evidence="1">Uncharacterized protein</fullName>
    </submittedName>
</protein>
<evidence type="ECO:0000313" key="2">
    <source>
        <dbReference type="Proteomes" id="UP001300502"/>
    </source>
</evidence>
<evidence type="ECO:0000313" key="1">
    <source>
        <dbReference type="EMBL" id="KAK4522478.1"/>
    </source>
</evidence>
<dbReference type="Proteomes" id="UP001300502">
    <property type="component" value="Unassembled WGS sequence"/>
</dbReference>
<dbReference type="EMBL" id="JANCYU010000005">
    <property type="protein sequence ID" value="KAK4522478.1"/>
    <property type="molecule type" value="Genomic_DNA"/>
</dbReference>
<dbReference type="AlphaFoldDB" id="A0AAV9I5L0"/>
<proteinExistence type="predicted"/>
<gene>
    <name evidence="1" type="ORF">GAYE_HTGSCF31FUTG100G0366</name>
</gene>
<accession>A0AAV9I5L0</accession>
<keyword evidence="2" id="KW-1185">Reference proteome</keyword>
<reference evidence="1 2" key="1">
    <citation type="submission" date="2022-07" db="EMBL/GenBank/DDBJ databases">
        <title>Genome-wide signatures of adaptation to extreme environments.</title>
        <authorList>
            <person name="Cho C.H."/>
            <person name="Yoon H.S."/>
        </authorList>
    </citation>
    <scope>NUCLEOTIDE SEQUENCE [LARGE SCALE GENOMIC DNA]</scope>
    <source>
        <strain evidence="1 2">108.79 E11</strain>
    </source>
</reference>
<name>A0AAV9I5L0_9RHOD</name>
<sequence length="165" mass="19691">MINFNRWRDPVRLLQRFVSYVMMLSDKDPVRLLQRFVSYVMMLSDKIRYRRAPLVIKIKMAVRRRCFLLRSDKSKEEVENILKNMKDELFIRSYIIADSDGKTVVSLRVMRGVFPYVISQLGFSLVPHEHISKFQLSREYDRIVMKTGDPMPIVYGVSERRCKSY</sequence>